<keyword evidence="4" id="KW-0808">Transferase</keyword>
<feature type="transmembrane region" description="Helical" evidence="8">
    <location>
        <begin position="242"/>
        <end position="260"/>
    </location>
</feature>
<dbReference type="Proteomes" id="UP000290253">
    <property type="component" value="Unassembled WGS sequence"/>
</dbReference>
<dbReference type="GO" id="GO:0016763">
    <property type="term" value="F:pentosyltransferase activity"/>
    <property type="evidence" value="ECO:0007669"/>
    <property type="project" value="TreeGrafter"/>
</dbReference>
<keyword evidence="3" id="KW-0328">Glycosyltransferase</keyword>
<keyword evidence="2" id="KW-1003">Cell membrane</keyword>
<evidence type="ECO:0000256" key="6">
    <source>
        <dbReference type="ARBA" id="ARBA00022989"/>
    </source>
</evidence>
<dbReference type="GO" id="GO:0005886">
    <property type="term" value="C:plasma membrane"/>
    <property type="evidence" value="ECO:0007669"/>
    <property type="project" value="UniProtKB-SubCell"/>
</dbReference>
<gene>
    <name evidence="9" type="ORF">ESZ00_17030</name>
</gene>
<evidence type="ECO:0000256" key="1">
    <source>
        <dbReference type="ARBA" id="ARBA00004651"/>
    </source>
</evidence>
<name>A0A4Q1SAK4_9BACT</name>
<evidence type="ECO:0000256" key="2">
    <source>
        <dbReference type="ARBA" id="ARBA00022475"/>
    </source>
</evidence>
<dbReference type="RefSeq" id="WP_129209537.1">
    <property type="nucleotide sequence ID" value="NZ_BMGU01000002.1"/>
</dbReference>
<comment type="caution">
    <text evidence="9">The sequence shown here is derived from an EMBL/GenBank/DDBJ whole genome shotgun (WGS) entry which is preliminary data.</text>
</comment>
<feature type="transmembrane region" description="Helical" evidence="8">
    <location>
        <begin position="306"/>
        <end position="323"/>
    </location>
</feature>
<feature type="transmembrane region" description="Helical" evidence="8">
    <location>
        <begin position="352"/>
        <end position="374"/>
    </location>
</feature>
<dbReference type="InterPro" id="IPR050297">
    <property type="entry name" value="LipidA_mod_glycosyltrf_83"/>
</dbReference>
<reference evidence="9 10" key="1">
    <citation type="journal article" date="2016" name="Int. J. Syst. Evol. Microbiol.">
        <title>Acidipila dinghuensis sp. nov., an acidobacterium isolated from forest soil.</title>
        <authorList>
            <person name="Jiang Y.W."/>
            <person name="Wang J."/>
            <person name="Chen M.H."/>
            <person name="Lv Y.Y."/>
            <person name="Qiu L.H."/>
        </authorList>
    </citation>
    <scope>NUCLEOTIDE SEQUENCE [LARGE SCALE GENOMIC DNA]</scope>
    <source>
        <strain evidence="9 10">DHOF10</strain>
    </source>
</reference>
<evidence type="ECO:0000313" key="9">
    <source>
        <dbReference type="EMBL" id="RXS93752.1"/>
    </source>
</evidence>
<comment type="subcellular location">
    <subcellularLocation>
        <location evidence="1">Cell membrane</location>
        <topology evidence="1">Multi-pass membrane protein</topology>
    </subcellularLocation>
</comment>
<organism evidence="9 10">
    <name type="scientific">Silvibacterium dinghuense</name>
    <dbReference type="NCBI Taxonomy" id="1560006"/>
    <lineage>
        <taxon>Bacteria</taxon>
        <taxon>Pseudomonadati</taxon>
        <taxon>Acidobacteriota</taxon>
        <taxon>Terriglobia</taxon>
        <taxon>Terriglobales</taxon>
        <taxon>Acidobacteriaceae</taxon>
        <taxon>Silvibacterium</taxon>
    </lineage>
</organism>
<dbReference type="PANTHER" id="PTHR33908">
    <property type="entry name" value="MANNOSYLTRANSFERASE YKCB-RELATED"/>
    <property type="match status" value="1"/>
</dbReference>
<evidence type="ECO:0000256" key="8">
    <source>
        <dbReference type="SAM" id="Phobius"/>
    </source>
</evidence>
<feature type="transmembrane region" description="Helical" evidence="8">
    <location>
        <begin position="330"/>
        <end position="346"/>
    </location>
</feature>
<proteinExistence type="predicted"/>
<protein>
    <recommendedName>
        <fullName evidence="11">Glycosyltransferase RgtA/B/C/D-like domain-containing protein</fullName>
    </recommendedName>
</protein>
<dbReference type="EMBL" id="SDMK01000004">
    <property type="protein sequence ID" value="RXS93752.1"/>
    <property type="molecule type" value="Genomic_DNA"/>
</dbReference>
<keyword evidence="10" id="KW-1185">Reference proteome</keyword>
<sequence>MIEQKNAEPNWLQHIERSWLTTLIWGLWLAAVAALLALHAVHLRADFPNFSPWMDYAKYTDEGWYGKAAIEHAVLGHWYVHGDFNPSVALPVLPVLEWGVFRFTGVSLVAARLIVLAAFAGNLWLVYALVRAETRTWGVARPISSASAMLAVTVLASSAFLYAFSRLAILEPLLVLFLLLAWWLGLALRRAESIAAQAVCAVGMGFALCLMILTKTTAIFLVPSVVWLLWDGRLKDSARRTAMVGVAAAVPWALYYGLFVKPRYSYDYHYLFAANQWEQPHSVLGWVAAFWYAVHGALWISSWLCVLLLVLAVATAVLARGFWRSRLVQAAWLAVAGYLFFIGWHNNMQPRYYQVIAFPLAMLAGLAVAALAASRTWVRAIPPKPTPGLDGAPASFPDLERSAVLRRGLVAVAMLTLVTGSACEAWQIAGWARHPQYTFLHAAEGVTAYINAHPNGNRLLLSISGDDITLITHLPAICDDYGTYDLPMRIHAYRPGWYAAWNEIDPGTLQDLSTQYSLEQVASFAAFDDPDRNRLILYKLHPLPPKRQTFDLAMEREENAGK</sequence>
<evidence type="ECO:0000256" key="4">
    <source>
        <dbReference type="ARBA" id="ARBA00022679"/>
    </source>
</evidence>
<dbReference type="AlphaFoldDB" id="A0A4Q1SAK4"/>
<feature type="transmembrane region" description="Helical" evidence="8">
    <location>
        <begin position="200"/>
        <end position="230"/>
    </location>
</feature>
<feature type="transmembrane region" description="Helical" evidence="8">
    <location>
        <begin position="169"/>
        <end position="188"/>
    </location>
</feature>
<feature type="transmembrane region" description="Helical" evidence="8">
    <location>
        <begin position="142"/>
        <end position="163"/>
    </location>
</feature>
<accession>A0A4Q1SAK4</accession>
<feature type="transmembrane region" description="Helical" evidence="8">
    <location>
        <begin position="109"/>
        <end position="130"/>
    </location>
</feature>
<evidence type="ECO:0000256" key="7">
    <source>
        <dbReference type="ARBA" id="ARBA00023136"/>
    </source>
</evidence>
<evidence type="ECO:0000256" key="3">
    <source>
        <dbReference type="ARBA" id="ARBA00022676"/>
    </source>
</evidence>
<keyword evidence="5 8" id="KW-0812">Transmembrane</keyword>
<evidence type="ECO:0008006" key="11">
    <source>
        <dbReference type="Google" id="ProtNLM"/>
    </source>
</evidence>
<keyword evidence="6 8" id="KW-1133">Transmembrane helix</keyword>
<keyword evidence="7 8" id="KW-0472">Membrane</keyword>
<dbReference type="OrthoDB" id="102073at2"/>
<evidence type="ECO:0000313" key="10">
    <source>
        <dbReference type="Proteomes" id="UP000290253"/>
    </source>
</evidence>
<evidence type="ECO:0000256" key="5">
    <source>
        <dbReference type="ARBA" id="ARBA00022692"/>
    </source>
</evidence>
<dbReference type="PANTHER" id="PTHR33908:SF11">
    <property type="entry name" value="MEMBRANE PROTEIN"/>
    <property type="match status" value="1"/>
</dbReference>
<dbReference type="GO" id="GO:0009103">
    <property type="term" value="P:lipopolysaccharide biosynthetic process"/>
    <property type="evidence" value="ECO:0007669"/>
    <property type="project" value="UniProtKB-ARBA"/>
</dbReference>
<feature type="transmembrane region" description="Helical" evidence="8">
    <location>
        <begin position="20"/>
        <end position="41"/>
    </location>
</feature>